<reference evidence="2" key="1">
    <citation type="journal article" date="2023" name="Mol. Phylogenet. Evol.">
        <title>Genome-scale phylogeny and comparative genomics of the fungal order Sordariales.</title>
        <authorList>
            <person name="Hensen N."/>
            <person name="Bonometti L."/>
            <person name="Westerberg I."/>
            <person name="Brannstrom I.O."/>
            <person name="Guillou S."/>
            <person name="Cros-Aarteil S."/>
            <person name="Calhoun S."/>
            <person name="Haridas S."/>
            <person name="Kuo A."/>
            <person name="Mondo S."/>
            <person name="Pangilinan J."/>
            <person name="Riley R."/>
            <person name="LaButti K."/>
            <person name="Andreopoulos B."/>
            <person name="Lipzen A."/>
            <person name="Chen C."/>
            <person name="Yan M."/>
            <person name="Daum C."/>
            <person name="Ng V."/>
            <person name="Clum A."/>
            <person name="Steindorff A."/>
            <person name="Ohm R.A."/>
            <person name="Martin F."/>
            <person name="Silar P."/>
            <person name="Natvig D.O."/>
            <person name="Lalanne C."/>
            <person name="Gautier V."/>
            <person name="Ament-Velasquez S.L."/>
            <person name="Kruys A."/>
            <person name="Hutchinson M.I."/>
            <person name="Powell A.J."/>
            <person name="Barry K."/>
            <person name="Miller A.N."/>
            <person name="Grigoriev I.V."/>
            <person name="Debuchy R."/>
            <person name="Gladieux P."/>
            <person name="Hiltunen Thoren M."/>
            <person name="Johannesson H."/>
        </authorList>
    </citation>
    <scope>NUCLEOTIDE SEQUENCE</scope>
    <source>
        <strain evidence="2">SMH4131-1</strain>
    </source>
</reference>
<feature type="region of interest" description="Disordered" evidence="1">
    <location>
        <begin position="29"/>
        <end position="49"/>
    </location>
</feature>
<keyword evidence="3" id="KW-1185">Reference proteome</keyword>
<dbReference type="AlphaFoldDB" id="A0AAE0IVG9"/>
<reference evidence="2" key="2">
    <citation type="submission" date="2023-06" db="EMBL/GenBank/DDBJ databases">
        <authorList>
            <consortium name="Lawrence Berkeley National Laboratory"/>
            <person name="Haridas S."/>
            <person name="Hensen N."/>
            <person name="Bonometti L."/>
            <person name="Westerberg I."/>
            <person name="Brannstrom I.O."/>
            <person name="Guillou S."/>
            <person name="Cros-Aarteil S."/>
            <person name="Calhoun S."/>
            <person name="Kuo A."/>
            <person name="Mondo S."/>
            <person name="Pangilinan J."/>
            <person name="Riley R."/>
            <person name="Labutti K."/>
            <person name="Andreopoulos B."/>
            <person name="Lipzen A."/>
            <person name="Chen C."/>
            <person name="Yanf M."/>
            <person name="Daum C."/>
            <person name="Ng V."/>
            <person name="Clum A."/>
            <person name="Steindorff A."/>
            <person name="Ohm R."/>
            <person name="Martin F."/>
            <person name="Silar P."/>
            <person name="Natvig D."/>
            <person name="Lalanne C."/>
            <person name="Gautier V."/>
            <person name="Ament-Velasquez S.L."/>
            <person name="Kruys A."/>
            <person name="Hutchinson M.I."/>
            <person name="Powell A.J."/>
            <person name="Barry K."/>
            <person name="Miller A.N."/>
            <person name="Grigoriev I.V."/>
            <person name="Debuchy R."/>
            <person name="Gladieux P."/>
            <person name="Thoren M.H."/>
            <person name="Johannesson H."/>
        </authorList>
    </citation>
    <scope>NUCLEOTIDE SEQUENCE</scope>
    <source>
        <strain evidence="2">SMH4131-1</strain>
    </source>
</reference>
<evidence type="ECO:0000313" key="3">
    <source>
        <dbReference type="Proteomes" id="UP001286456"/>
    </source>
</evidence>
<evidence type="ECO:0000313" key="2">
    <source>
        <dbReference type="EMBL" id="KAK3331722.1"/>
    </source>
</evidence>
<gene>
    <name evidence="2" type="ORF">B0T19DRAFT_438605</name>
</gene>
<name>A0AAE0IVG9_9PEZI</name>
<sequence>MKHMMQRILASLRQYLDGEGWRQLDGGAATQEFPLGSEPAPPGRSSQTGGCRLPELAFIAKVWDEHQYRDNRSETYEVDNSMSKNLAADLARPFGQSTGRGFSFTQFKIKGRYRTLITRQQDRIIKRIVEESSLQMILE</sequence>
<dbReference type="Proteomes" id="UP001286456">
    <property type="component" value="Unassembled WGS sequence"/>
</dbReference>
<evidence type="ECO:0000256" key="1">
    <source>
        <dbReference type="SAM" id="MobiDB-lite"/>
    </source>
</evidence>
<organism evidence="2 3">
    <name type="scientific">Cercophora scortea</name>
    <dbReference type="NCBI Taxonomy" id="314031"/>
    <lineage>
        <taxon>Eukaryota</taxon>
        <taxon>Fungi</taxon>
        <taxon>Dikarya</taxon>
        <taxon>Ascomycota</taxon>
        <taxon>Pezizomycotina</taxon>
        <taxon>Sordariomycetes</taxon>
        <taxon>Sordariomycetidae</taxon>
        <taxon>Sordariales</taxon>
        <taxon>Lasiosphaeriaceae</taxon>
        <taxon>Cercophora</taxon>
    </lineage>
</organism>
<proteinExistence type="predicted"/>
<comment type="caution">
    <text evidence="2">The sequence shown here is derived from an EMBL/GenBank/DDBJ whole genome shotgun (WGS) entry which is preliminary data.</text>
</comment>
<accession>A0AAE0IVG9</accession>
<protein>
    <submittedName>
        <fullName evidence="2">Uncharacterized protein</fullName>
    </submittedName>
</protein>
<dbReference type="EMBL" id="JAUEPO010000002">
    <property type="protein sequence ID" value="KAK3331722.1"/>
    <property type="molecule type" value="Genomic_DNA"/>
</dbReference>